<reference evidence="2" key="1">
    <citation type="submission" date="2020-04" db="EMBL/GenBank/DDBJ databases">
        <authorList>
            <person name="Alioto T."/>
            <person name="Alioto T."/>
            <person name="Gomez Garrido J."/>
        </authorList>
    </citation>
    <scope>NUCLEOTIDE SEQUENCE</scope>
    <source>
        <strain evidence="2">A484AB</strain>
    </source>
</reference>
<sequence length="109" mass="11929">MIISIVGIKDVSFEAGIKENHVQNNDKQLDGLHTPLNDISLHNDSNNNLSNPQLRNAANRKVYIPHYNQLCRNNENNNLNEQVFLIAPTSTSASSSCDIGLSNGNDGNA</sequence>
<feature type="region of interest" description="Disordered" evidence="1">
    <location>
        <begin position="24"/>
        <end position="53"/>
    </location>
</feature>
<evidence type="ECO:0000256" key="1">
    <source>
        <dbReference type="SAM" id="MobiDB-lite"/>
    </source>
</evidence>
<dbReference type="Proteomes" id="UP001152795">
    <property type="component" value="Unassembled WGS sequence"/>
</dbReference>
<name>A0A7D9EBH9_PARCT</name>
<evidence type="ECO:0000313" key="3">
    <source>
        <dbReference type="Proteomes" id="UP001152795"/>
    </source>
</evidence>
<organism evidence="2 3">
    <name type="scientific">Paramuricea clavata</name>
    <name type="common">Red gorgonian</name>
    <name type="synonym">Violescent sea-whip</name>
    <dbReference type="NCBI Taxonomy" id="317549"/>
    <lineage>
        <taxon>Eukaryota</taxon>
        <taxon>Metazoa</taxon>
        <taxon>Cnidaria</taxon>
        <taxon>Anthozoa</taxon>
        <taxon>Octocorallia</taxon>
        <taxon>Malacalcyonacea</taxon>
        <taxon>Plexauridae</taxon>
        <taxon>Paramuricea</taxon>
    </lineage>
</organism>
<accession>A0A7D9EBH9</accession>
<dbReference type="AlphaFoldDB" id="A0A7D9EBH9"/>
<evidence type="ECO:0000313" key="2">
    <source>
        <dbReference type="EMBL" id="CAB4003366.1"/>
    </source>
</evidence>
<dbReference type="EMBL" id="CACRXK020004611">
    <property type="protein sequence ID" value="CAB4003366.1"/>
    <property type="molecule type" value="Genomic_DNA"/>
</dbReference>
<protein>
    <submittedName>
        <fullName evidence="2">Uncharacterized protein</fullName>
    </submittedName>
</protein>
<gene>
    <name evidence="2" type="ORF">PACLA_8A053567</name>
</gene>
<feature type="compositionally biased region" description="Low complexity" evidence="1">
    <location>
        <begin position="36"/>
        <end position="51"/>
    </location>
</feature>
<proteinExistence type="predicted"/>
<comment type="caution">
    <text evidence="2">The sequence shown here is derived from an EMBL/GenBank/DDBJ whole genome shotgun (WGS) entry which is preliminary data.</text>
</comment>
<keyword evidence="3" id="KW-1185">Reference proteome</keyword>